<dbReference type="PROSITE" id="PS00584">
    <property type="entry name" value="PFKB_KINASES_2"/>
    <property type="match status" value="1"/>
</dbReference>
<reference evidence="7 8" key="1">
    <citation type="submission" date="2019-10" db="EMBL/GenBank/DDBJ databases">
        <title>Streptomyces sp. nov., a novel actinobacterium isolated from alkaline environment.</title>
        <authorList>
            <person name="Golinska P."/>
        </authorList>
    </citation>
    <scope>NUCLEOTIDE SEQUENCE [LARGE SCALE GENOMIC DNA]</scope>
    <source>
        <strain evidence="7 8">OF1</strain>
    </source>
</reference>
<dbReference type="Proteomes" id="UP000320857">
    <property type="component" value="Unassembled WGS sequence"/>
</dbReference>
<dbReference type="InterPro" id="IPR050306">
    <property type="entry name" value="PfkB_Carbo_kinase"/>
</dbReference>
<dbReference type="PROSITE" id="PS00583">
    <property type="entry name" value="PFKB_KINASES_1"/>
    <property type="match status" value="1"/>
</dbReference>
<evidence type="ECO:0000256" key="2">
    <source>
        <dbReference type="ARBA" id="ARBA00022679"/>
    </source>
</evidence>
<dbReference type="PANTHER" id="PTHR43085:SF1">
    <property type="entry name" value="PSEUDOURIDINE KINASE-RELATED"/>
    <property type="match status" value="1"/>
</dbReference>
<keyword evidence="5" id="KW-0067">ATP-binding</keyword>
<dbReference type="Pfam" id="PF00294">
    <property type="entry name" value="PfkB"/>
    <property type="match status" value="1"/>
</dbReference>
<accession>A0A5P0YZW5</accession>
<dbReference type="SUPFAM" id="SSF53613">
    <property type="entry name" value="Ribokinase-like"/>
    <property type="match status" value="1"/>
</dbReference>
<feature type="domain" description="Carbohydrate kinase PfkB" evidence="6">
    <location>
        <begin position="3"/>
        <end position="294"/>
    </location>
</feature>
<dbReference type="CDD" id="cd01167">
    <property type="entry name" value="bac_FRK"/>
    <property type="match status" value="1"/>
</dbReference>
<dbReference type="EMBL" id="VJYK02000608">
    <property type="protein sequence ID" value="MQS05462.1"/>
    <property type="molecule type" value="Genomic_DNA"/>
</dbReference>
<gene>
    <name evidence="7" type="ORF">FNX44_027265</name>
</gene>
<dbReference type="GO" id="GO:0005524">
    <property type="term" value="F:ATP binding"/>
    <property type="evidence" value="ECO:0007669"/>
    <property type="project" value="UniProtKB-KW"/>
</dbReference>
<dbReference type="InterPro" id="IPR002173">
    <property type="entry name" value="Carboh/pur_kinase_PfkB_CS"/>
</dbReference>
<evidence type="ECO:0000313" key="8">
    <source>
        <dbReference type="Proteomes" id="UP000320857"/>
    </source>
</evidence>
<evidence type="ECO:0000256" key="3">
    <source>
        <dbReference type="ARBA" id="ARBA00022741"/>
    </source>
</evidence>
<dbReference type="InterPro" id="IPR029056">
    <property type="entry name" value="Ribokinase-like"/>
</dbReference>
<dbReference type="GO" id="GO:0016301">
    <property type="term" value="F:kinase activity"/>
    <property type="evidence" value="ECO:0007669"/>
    <property type="project" value="UniProtKB-KW"/>
</dbReference>
<dbReference type="AlphaFoldDB" id="A0A5P0YZW5"/>
<keyword evidence="4 7" id="KW-0418">Kinase</keyword>
<dbReference type="OrthoDB" id="9795789at2"/>
<evidence type="ECO:0000256" key="1">
    <source>
        <dbReference type="ARBA" id="ARBA00010688"/>
    </source>
</evidence>
<evidence type="ECO:0000256" key="5">
    <source>
        <dbReference type="ARBA" id="ARBA00022840"/>
    </source>
</evidence>
<evidence type="ECO:0000259" key="6">
    <source>
        <dbReference type="Pfam" id="PF00294"/>
    </source>
</evidence>
<evidence type="ECO:0000313" key="7">
    <source>
        <dbReference type="EMBL" id="MQS05462.1"/>
    </source>
</evidence>
<dbReference type="Gene3D" id="3.40.1190.20">
    <property type="match status" value="1"/>
</dbReference>
<protein>
    <submittedName>
        <fullName evidence="7">Carbohydrate kinase</fullName>
    </submittedName>
</protein>
<dbReference type="RefSeq" id="WP_143651595.1">
    <property type="nucleotide sequence ID" value="NZ_VJYK02000608.1"/>
</dbReference>
<keyword evidence="8" id="KW-1185">Reference proteome</keyword>
<dbReference type="PANTHER" id="PTHR43085">
    <property type="entry name" value="HEXOKINASE FAMILY MEMBER"/>
    <property type="match status" value="1"/>
</dbReference>
<keyword evidence="2" id="KW-0808">Transferase</keyword>
<organism evidence="7 8">
    <name type="scientific">Streptomyces alkaliterrae</name>
    <dbReference type="NCBI Taxonomy" id="2213162"/>
    <lineage>
        <taxon>Bacteria</taxon>
        <taxon>Bacillati</taxon>
        <taxon>Actinomycetota</taxon>
        <taxon>Actinomycetes</taxon>
        <taxon>Kitasatosporales</taxon>
        <taxon>Streptomycetaceae</taxon>
        <taxon>Streptomyces</taxon>
    </lineage>
</organism>
<comment type="similarity">
    <text evidence="1">Belongs to the carbohydrate kinase PfkB family.</text>
</comment>
<evidence type="ECO:0000256" key="4">
    <source>
        <dbReference type="ARBA" id="ARBA00022777"/>
    </source>
</evidence>
<name>A0A5P0YZW5_9ACTN</name>
<sequence>MLVIGECVADIVQGADGREHVHPGGSPANVAYGLARLGHPTDLLTQLGDDRLGALLSAHLRSAGVRVHTDGAEDVRTPSATVRLGGDGGARYDFDISWTLRPVPLPATDHLHLGSIGAVLEPGATTVLAAARELRSDATVSYDPNVRPALMGRRADALAHVEHCVALSDVVKASDEDLAWLCPDESAEEVARRWAARGPSLVLVTRGARGSFAVAARGDVRLDRRPRPVPVADTVGAGDAFMSGALHALATSGLLGADRRAALAALTEHRLDEVLRVASAAAAVTVTRAGASPPDDAELAAALAEE</sequence>
<proteinExistence type="inferred from homology"/>
<dbReference type="InterPro" id="IPR011611">
    <property type="entry name" value="PfkB_dom"/>
</dbReference>
<comment type="caution">
    <text evidence="7">The sequence shown here is derived from an EMBL/GenBank/DDBJ whole genome shotgun (WGS) entry which is preliminary data.</text>
</comment>
<keyword evidence="3" id="KW-0547">Nucleotide-binding</keyword>